<dbReference type="InterPro" id="IPR013103">
    <property type="entry name" value="RVT_2"/>
</dbReference>
<keyword evidence="2" id="KW-0812">Transmembrane</keyword>
<sequence length="260" mass="29513">MVTRSKVGTLKPRRLLNLNTTTIPDPTSPHYIPSSFSEALKYLHWKQNVIGIKWTFRVKLHPNGTIERYKAHLVAQGFKQLPGIDYDQTFSPVIKPTAIRLILSGAIFQDWPIRQLDVKNAFLNGRLTETVYLKQPPDFVHPDYSSHVCLLHKSLYGLKQGPLYLLVYVDDIIITGSSDTLLTEITSHLNSAFSLKDIGLLSYFLGIQVTRSSNSLFLSQQKYIRDLCELQLCSHTIDPIDATPLPNASEYRQLVEIGYI</sequence>
<gene>
    <name evidence="2" type="ORF">LIER_11252</name>
</gene>
<organism evidence="2 3">
    <name type="scientific">Lithospermum erythrorhizon</name>
    <name type="common">Purple gromwell</name>
    <name type="synonym">Lithospermum officinale var. erythrorhizon</name>
    <dbReference type="NCBI Taxonomy" id="34254"/>
    <lineage>
        <taxon>Eukaryota</taxon>
        <taxon>Viridiplantae</taxon>
        <taxon>Streptophyta</taxon>
        <taxon>Embryophyta</taxon>
        <taxon>Tracheophyta</taxon>
        <taxon>Spermatophyta</taxon>
        <taxon>Magnoliopsida</taxon>
        <taxon>eudicotyledons</taxon>
        <taxon>Gunneridae</taxon>
        <taxon>Pentapetalae</taxon>
        <taxon>asterids</taxon>
        <taxon>lamiids</taxon>
        <taxon>Boraginales</taxon>
        <taxon>Boraginaceae</taxon>
        <taxon>Boraginoideae</taxon>
        <taxon>Lithospermeae</taxon>
        <taxon>Lithospermum</taxon>
    </lineage>
</organism>
<feature type="domain" description="Reverse transcriptase Ty1/copia-type" evidence="1">
    <location>
        <begin position="47"/>
        <end position="163"/>
    </location>
</feature>
<proteinExistence type="predicted"/>
<feature type="domain" description="Reverse transcriptase Ty1/copia-type" evidence="1">
    <location>
        <begin position="166"/>
        <end position="227"/>
    </location>
</feature>
<name>A0AAV3PRE1_LITER</name>
<dbReference type="Pfam" id="PF07727">
    <property type="entry name" value="RVT_2"/>
    <property type="match status" value="2"/>
</dbReference>
<dbReference type="InterPro" id="IPR043502">
    <property type="entry name" value="DNA/RNA_pol_sf"/>
</dbReference>
<evidence type="ECO:0000259" key="1">
    <source>
        <dbReference type="Pfam" id="PF07727"/>
    </source>
</evidence>
<comment type="caution">
    <text evidence="2">The sequence shown here is derived from an EMBL/GenBank/DDBJ whole genome shotgun (WGS) entry which is preliminary data.</text>
</comment>
<keyword evidence="2" id="KW-0675">Receptor</keyword>
<reference evidence="2 3" key="1">
    <citation type="submission" date="2024-01" db="EMBL/GenBank/DDBJ databases">
        <title>The complete chloroplast genome sequence of Lithospermum erythrorhizon: insights into the phylogenetic relationship among Boraginaceae species and the maternal lineages of purple gromwells.</title>
        <authorList>
            <person name="Okada T."/>
            <person name="Watanabe K."/>
        </authorList>
    </citation>
    <scope>NUCLEOTIDE SEQUENCE [LARGE SCALE GENOMIC DNA]</scope>
</reference>
<protein>
    <submittedName>
        <fullName evidence="2">Transmembrane signal receptor</fullName>
    </submittedName>
</protein>
<dbReference type="EMBL" id="BAABME010002071">
    <property type="protein sequence ID" value="GAA0152885.1"/>
    <property type="molecule type" value="Genomic_DNA"/>
</dbReference>
<accession>A0AAV3PRE1</accession>
<dbReference type="AlphaFoldDB" id="A0AAV3PRE1"/>
<dbReference type="SUPFAM" id="SSF56672">
    <property type="entry name" value="DNA/RNA polymerases"/>
    <property type="match status" value="1"/>
</dbReference>
<evidence type="ECO:0000313" key="2">
    <source>
        <dbReference type="EMBL" id="GAA0152885.1"/>
    </source>
</evidence>
<evidence type="ECO:0000313" key="3">
    <source>
        <dbReference type="Proteomes" id="UP001454036"/>
    </source>
</evidence>
<keyword evidence="2" id="KW-0472">Membrane</keyword>
<keyword evidence="3" id="KW-1185">Reference proteome</keyword>
<dbReference type="Proteomes" id="UP001454036">
    <property type="component" value="Unassembled WGS sequence"/>
</dbReference>